<dbReference type="PANTHER" id="PTHR37535:SF4">
    <property type="entry name" value="FLUG DOMAIN-CONTAINING PROTEIN"/>
    <property type="match status" value="1"/>
</dbReference>
<dbReference type="Pfam" id="PF11917">
    <property type="entry name" value="DUF3435"/>
    <property type="match status" value="1"/>
</dbReference>
<evidence type="ECO:0000313" key="1">
    <source>
        <dbReference type="EMBL" id="PVH90889.1"/>
    </source>
</evidence>
<name>A0A2V1CZV1_9PLEO</name>
<proteinExistence type="predicted"/>
<sequence length="258" mass="30508">MLKDKGFYPLAAGKGTRLYDKYEKKKRELASTYQQLHRIRLNEVIREFHDSIDTIEIARQLSGKPANEVLTLPMVEFELRSRAAIAGMLFKPFKDDRERLIFTRTLARLCQRQETRQPKALRRKNWEFVEHESCAPLTKRLKAVTVRAEKRSYSHSSDLVRQELDSDDGDTGEIETHDLYPIVLPHPVCLICIGGQFPYERRMKHIPRKDVLKKHVERHFRQPEYQNRFQCRHPQCTVMLDDMLHFKRHALDVHGVVH</sequence>
<dbReference type="AlphaFoldDB" id="A0A2V1CZV1"/>
<dbReference type="PANTHER" id="PTHR37535">
    <property type="entry name" value="FLUG DOMAIN PROTEIN"/>
    <property type="match status" value="1"/>
</dbReference>
<organism evidence="1 2">
    <name type="scientific">Periconia macrospinosa</name>
    <dbReference type="NCBI Taxonomy" id="97972"/>
    <lineage>
        <taxon>Eukaryota</taxon>
        <taxon>Fungi</taxon>
        <taxon>Dikarya</taxon>
        <taxon>Ascomycota</taxon>
        <taxon>Pezizomycotina</taxon>
        <taxon>Dothideomycetes</taxon>
        <taxon>Pleosporomycetidae</taxon>
        <taxon>Pleosporales</taxon>
        <taxon>Massarineae</taxon>
        <taxon>Periconiaceae</taxon>
        <taxon>Periconia</taxon>
    </lineage>
</organism>
<dbReference type="EMBL" id="KZ806053">
    <property type="protein sequence ID" value="PVH90889.1"/>
    <property type="molecule type" value="Genomic_DNA"/>
</dbReference>
<keyword evidence="2" id="KW-1185">Reference proteome</keyword>
<dbReference type="OrthoDB" id="5426797at2759"/>
<dbReference type="InterPro" id="IPR021842">
    <property type="entry name" value="DUF3435"/>
</dbReference>
<dbReference type="STRING" id="97972.A0A2V1CZV1"/>
<accession>A0A2V1CZV1</accession>
<protein>
    <recommendedName>
        <fullName evidence="3">C2H2-type domain-containing protein</fullName>
    </recommendedName>
</protein>
<evidence type="ECO:0000313" key="2">
    <source>
        <dbReference type="Proteomes" id="UP000244855"/>
    </source>
</evidence>
<reference evidence="1 2" key="1">
    <citation type="journal article" date="2018" name="Sci. Rep.">
        <title>Comparative genomics provides insights into the lifestyle and reveals functional heterogeneity of dark septate endophytic fungi.</title>
        <authorList>
            <person name="Knapp D.G."/>
            <person name="Nemeth J.B."/>
            <person name="Barry K."/>
            <person name="Hainaut M."/>
            <person name="Henrissat B."/>
            <person name="Johnson J."/>
            <person name="Kuo A."/>
            <person name="Lim J.H.P."/>
            <person name="Lipzen A."/>
            <person name="Nolan M."/>
            <person name="Ohm R.A."/>
            <person name="Tamas L."/>
            <person name="Grigoriev I.V."/>
            <person name="Spatafora J.W."/>
            <person name="Nagy L.G."/>
            <person name="Kovacs G.M."/>
        </authorList>
    </citation>
    <scope>NUCLEOTIDE SEQUENCE [LARGE SCALE GENOMIC DNA]</scope>
    <source>
        <strain evidence="1 2">DSE2036</strain>
    </source>
</reference>
<dbReference type="Proteomes" id="UP000244855">
    <property type="component" value="Unassembled WGS sequence"/>
</dbReference>
<gene>
    <name evidence="1" type="ORF">DM02DRAFT_678355</name>
</gene>
<evidence type="ECO:0008006" key="3">
    <source>
        <dbReference type="Google" id="ProtNLM"/>
    </source>
</evidence>